<reference evidence="2" key="2">
    <citation type="journal article" date="2008" name="Nucleic Acids Res.">
        <title>The rice annotation project database (RAP-DB): 2008 update.</title>
        <authorList>
            <consortium name="The rice annotation project (RAP)"/>
        </authorList>
    </citation>
    <scope>GENOME REANNOTATION</scope>
    <source>
        <strain evidence="2">cv. Nipponbare</strain>
    </source>
</reference>
<reference evidence="2" key="1">
    <citation type="journal article" date="2005" name="Nature">
        <title>The map-based sequence of the rice genome.</title>
        <authorList>
            <consortium name="International rice genome sequencing project (IRGSP)"/>
            <person name="Matsumoto T."/>
            <person name="Wu J."/>
            <person name="Kanamori H."/>
            <person name="Katayose Y."/>
            <person name="Fujisawa M."/>
            <person name="Namiki N."/>
            <person name="Mizuno H."/>
            <person name="Yamamoto K."/>
            <person name="Antonio B.A."/>
            <person name="Baba T."/>
            <person name="Sakata K."/>
            <person name="Nagamura Y."/>
            <person name="Aoki H."/>
            <person name="Arikawa K."/>
            <person name="Arita K."/>
            <person name="Bito T."/>
            <person name="Chiden Y."/>
            <person name="Fujitsuka N."/>
            <person name="Fukunaka R."/>
            <person name="Hamada M."/>
            <person name="Harada C."/>
            <person name="Hayashi A."/>
            <person name="Hijishita S."/>
            <person name="Honda M."/>
            <person name="Hosokawa S."/>
            <person name="Ichikawa Y."/>
            <person name="Idonuma A."/>
            <person name="Iijima M."/>
            <person name="Ikeda M."/>
            <person name="Ikeno M."/>
            <person name="Ito K."/>
            <person name="Ito S."/>
            <person name="Ito T."/>
            <person name="Ito Y."/>
            <person name="Ito Y."/>
            <person name="Iwabuchi A."/>
            <person name="Kamiya K."/>
            <person name="Karasawa W."/>
            <person name="Kurita K."/>
            <person name="Katagiri S."/>
            <person name="Kikuta A."/>
            <person name="Kobayashi H."/>
            <person name="Kobayashi N."/>
            <person name="Machita K."/>
            <person name="Maehara T."/>
            <person name="Masukawa M."/>
            <person name="Mizubayashi T."/>
            <person name="Mukai Y."/>
            <person name="Nagasaki H."/>
            <person name="Nagata Y."/>
            <person name="Naito S."/>
            <person name="Nakashima M."/>
            <person name="Nakama Y."/>
            <person name="Nakamichi Y."/>
            <person name="Nakamura M."/>
            <person name="Meguro A."/>
            <person name="Negishi M."/>
            <person name="Ohta I."/>
            <person name="Ohta T."/>
            <person name="Okamoto M."/>
            <person name="Ono N."/>
            <person name="Saji S."/>
            <person name="Sakaguchi M."/>
            <person name="Sakai K."/>
            <person name="Shibata M."/>
            <person name="Shimokawa T."/>
            <person name="Song J."/>
            <person name="Takazaki Y."/>
            <person name="Terasawa K."/>
            <person name="Tsugane M."/>
            <person name="Tsuji K."/>
            <person name="Ueda S."/>
            <person name="Waki K."/>
            <person name="Yamagata H."/>
            <person name="Yamamoto M."/>
            <person name="Yamamoto S."/>
            <person name="Yamane H."/>
            <person name="Yoshiki S."/>
            <person name="Yoshihara R."/>
            <person name="Yukawa K."/>
            <person name="Zhong H."/>
            <person name="Yano M."/>
            <person name="Yuan Q."/>
            <person name="Ouyang S."/>
            <person name="Liu J."/>
            <person name="Jones K.M."/>
            <person name="Gansberger K."/>
            <person name="Moffat K."/>
            <person name="Hill J."/>
            <person name="Bera J."/>
            <person name="Fadrosh D."/>
            <person name="Jin S."/>
            <person name="Johri S."/>
            <person name="Kim M."/>
            <person name="Overton L."/>
            <person name="Reardon M."/>
            <person name="Tsitrin T."/>
            <person name="Vuong H."/>
            <person name="Weaver B."/>
            <person name="Ciecko A."/>
            <person name="Tallon L."/>
            <person name="Jackson J."/>
            <person name="Pai G."/>
            <person name="Aken S.V."/>
            <person name="Utterback T."/>
            <person name="Reidmuller S."/>
            <person name="Feldblyum T."/>
            <person name="Hsiao J."/>
            <person name="Zismann V."/>
            <person name="Iobst S."/>
            <person name="de Vazeille A.R."/>
            <person name="Buell C.R."/>
            <person name="Ying K."/>
            <person name="Li Y."/>
            <person name="Lu T."/>
            <person name="Huang Y."/>
            <person name="Zhao Q."/>
            <person name="Feng Q."/>
            <person name="Zhang L."/>
            <person name="Zhu J."/>
            <person name="Weng Q."/>
            <person name="Mu J."/>
            <person name="Lu Y."/>
            <person name="Fan D."/>
            <person name="Liu Y."/>
            <person name="Guan J."/>
            <person name="Zhang Y."/>
            <person name="Yu S."/>
            <person name="Liu X."/>
            <person name="Zhang Y."/>
            <person name="Hong G."/>
            <person name="Han B."/>
            <person name="Choisne N."/>
            <person name="Demange N."/>
            <person name="Orjeda G."/>
            <person name="Samain S."/>
            <person name="Cattolico L."/>
            <person name="Pelletier E."/>
            <person name="Couloux A."/>
            <person name="Segurens B."/>
            <person name="Wincker P."/>
            <person name="D'Hont A."/>
            <person name="Scarpelli C."/>
            <person name="Weissenbach J."/>
            <person name="Salanoubat M."/>
            <person name="Quetier F."/>
            <person name="Yu Y."/>
            <person name="Kim H.R."/>
            <person name="Rambo T."/>
            <person name="Currie J."/>
            <person name="Collura K."/>
            <person name="Luo M."/>
            <person name="Yang T."/>
            <person name="Ammiraju J.S.S."/>
            <person name="Engler F."/>
            <person name="Soderlund C."/>
            <person name="Wing R.A."/>
            <person name="Palmer L.E."/>
            <person name="de la Bastide M."/>
            <person name="Spiegel L."/>
            <person name="Nascimento L."/>
            <person name="Zutavern T."/>
            <person name="O'Shaughnessy A."/>
            <person name="Dike S."/>
            <person name="Dedhia N."/>
            <person name="Preston R."/>
            <person name="Balija V."/>
            <person name="McCombie W.R."/>
            <person name="Chow T."/>
            <person name="Chen H."/>
            <person name="Chung M."/>
            <person name="Chen C."/>
            <person name="Shaw J."/>
            <person name="Wu H."/>
            <person name="Hsiao K."/>
            <person name="Chao Y."/>
            <person name="Chu M."/>
            <person name="Cheng C."/>
            <person name="Hour A."/>
            <person name="Lee P."/>
            <person name="Lin S."/>
            <person name="Lin Y."/>
            <person name="Liou J."/>
            <person name="Liu S."/>
            <person name="Hsing Y."/>
            <person name="Raghuvanshi S."/>
            <person name="Mohanty A."/>
            <person name="Bharti A.K."/>
            <person name="Gaur A."/>
            <person name="Gupta V."/>
            <person name="Kumar D."/>
            <person name="Ravi V."/>
            <person name="Vij S."/>
            <person name="Kapur A."/>
            <person name="Khurana P."/>
            <person name="Khurana P."/>
            <person name="Khurana J.P."/>
            <person name="Tyagi A.K."/>
            <person name="Gaikwad K."/>
            <person name="Singh A."/>
            <person name="Dalal V."/>
            <person name="Srivastava S."/>
            <person name="Dixit A."/>
            <person name="Pal A.K."/>
            <person name="Ghazi I.A."/>
            <person name="Yadav M."/>
            <person name="Pandit A."/>
            <person name="Bhargava A."/>
            <person name="Sureshbabu K."/>
            <person name="Batra K."/>
            <person name="Sharma T.R."/>
            <person name="Mohapatra T."/>
            <person name="Singh N.K."/>
            <person name="Messing J."/>
            <person name="Nelson A.B."/>
            <person name="Fuks G."/>
            <person name="Kavchok S."/>
            <person name="Keizer G."/>
            <person name="Linton E."/>
            <person name="Llaca V."/>
            <person name="Song R."/>
            <person name="Tanyolac B."/>
            <person name="Young S."/>
            <person name="Ho-Il K."/>
            <person name="Hahn J.H."/>
            <person name="Sangsakoo G."/>
            <person name="Vanavichit A."/>
            <person name="de Mattos Luiz.A.T."/>
            <person name="Zimmer P.D."/>
            <person name="Malone G."/>
            <person name="Dellagostin O."/>
            <person name="de Oliveira A.C."/>
            <person name="Bevan M."/>
            <person name="Bancroft I."/>
            <person name="Minx P."/>
            <person name="Cordum H."/>
            <person name="Wilson R."/>
            <person name="Cheng Z."/>
            <person name="Jin W."/>
            <person name="Jiang J."/>
            <person name="Leong S.A."/>
            <person name="Iwama H."/>
            <person name="Gojobori T."/>
            <person name="Itoh T."/>
            <person name="Niimura Y."/>
            <person name="Fujii Y."/>
            <person name="Habara T."/>
            <person name="Sakai H."/>
            <person name="Sato Y."/>
            <person name="Wilson G."/>
            <person name="Kumar K."/>
            <person name="McCouch S."/>
            <person name="Juretic N."/>
            <person name="Hoen D."/>
            <person name="Wright S."/>
            <person name="Bruskiewich R."/>
            <person name="Bureau T."/>
            <person name="Miyao A."/>
            <person name="Hirochika H."/>
            <person name="Nishikawa T."/>
            <person name="Kadowaki K."/>
            <person name="Sugiura M."/>
            <person name="Burr B."/>
            <person name="Sasaki T."/>
        </authorList>
    </citation>
    <scope>NUCLEOTIDE SEQUENCE [LARGE SCALE GENOMIC DNA]</scope>
    <source>
        <strain evidence="2">cv. Nipponbare</strain>
    </source>
</reference>
<dbReference type="Proteomes" id="UP000000763">
    <property type="component" value="Chromosome 8"/>
</dbReference>
<protein>
    <submittedName>
        <fullName evidence="1">Uncharacterized protein</fullName>
    </submittedName>
</protein>
<evidence type="ECO:0000313" key="1">
    <source>
        <dbReference type="EMBL" id="BAD17044.1"/>
    </source>
</evidence>
<sequence length="66" mass="7682">MRAFNLTRDPGNKNNDNFAANLAYAFNDTNNSLFLFELPLPDKLYTRSNKREIPVLALLDRVFINY</sequence>
<proteinExistence type="predicted"/>
<evidence type="ECO:0000313" key="2">
    <source>
        <dbReference type="Proteomes" id="UP000000763"/>
    </source>
</evidence>
<name>Q6Z9T9_ORYSJ</name>
<dbReference type="AlphaFoldDB" id="Q6Z9T9"/>
<gene>
    <name evidence="1" type="primary">P0455A11.24</name>
</gene>
<dbReference type="EMBL" id="AP004692">
    <property type="protein sequence ID" value="BAD17044.1"/>
    <property type="molecule type" value="Genomic_DNA"/>
</dbReference>
<accession>Q6Z9T9</accession>
<organism evidence="1 2">
    <name type="scientific">Oryza sativa subsp. japonica</name>
    <name type="common">Rice</name>
    <dbReference type="NCBI Taxonomy" id="39947"/>
    <lineage>
        <taxon>Eukaryota</taxon>
        <taxon>Viridiplantae</taxon>
        <taxon>Streptophyta</taxon>
        <taxon>Embryophyta</taxon>
        <taxon>Tracheophyta</taxon>
        <taxon>Spermatophyta</taxon>
        <taxon>Magnoliopsida</taxon>
        <taxon>Liliopsida</taxon>
        <taxon>Poales</taxon>
        <taxon>Poaceae</taxon>
        <taxon>BOP clade</taxon>
        <taxon>Oryzoideae</taxon>
        <taxon>Oryzeae</taxon>
        <taxon>Oryzinae</taxon>
        <taxon>Oryza</taxon>
        <taxon>Oryza sativa</taxon>
    </lineage>
</organism>